<evidence type="ECO:0000313" key="2">
    <source>
        <dbReference type="EMBL" id="KAK7498248.1"/>
    </source>
</evidence>
<evidence type="ECO:0000313" key="3">
    <source>
        <dbReference type="Proteomes" id="UP001519460"/>
    </source>
</evidence>
<keyword evidence="3" id="KW-1185">Reference proteome</keyword>
<name>A0ABD0LFQ3_9CAEN</name>
<dbReference type="EMBL" id="JACVVK020000052">
    <property type="protein sequence ID" value="KAK7498248.1"/>
    <property type="molecule type" value="Genomic_DNA"/>
</dbReference>
<feature type="compositionally biased region" description="Basic and acidic residues" evidence="1">
    <location>
        <begin position="17"/>
        <end position="30"/>
    </location>
</feature>
<comment type="caution">
    <text evidence="2">The sequence shown here is derived from an EMBL/GenBank/DDBJ whole genome shotgun (WGS) entry which is preliminary data.</text>
</comment>
<sequence length="90" mass="9509">MRRLWLEKTGGYSGRVFRGEAEGVDGRGGETRQGGENSGPLQARLPLMSGPCSSCVGHFYSGTAVISSTCTKRKTLGSLLVLPPVVTLPK</sequence>
<evidence type="ECO:0000256" key="1">
    <source>
        <dbReference type="SAM" id="MobiDB-lite"/>
    </source>
</evidence>
<dbReference type="AlphaFoldDB" id="A0ABD0LFQ3"/>
<feature type="region of interest" description="Disordered" evidence="1">
    <location>
        <begin position="17"/>
        <end position="41"/>
    </location>
</feature>
<dbReference type="Proteomes" id="UP001519460">
    <property type="component" value="Unassembled WGS sequence"/>
</dbReference>
<reference evidence="2 3" key="1">
    <citation type="journal article" date="2023" name="Sci. Data">
        <title>Genome assembly of the Korean intertidal mud-creeper Batillaria attramentaria.</title>
        <authorList>
            <person name="Patra A.K."/>
            <person name="Ho P.T."/>
            <person name="Jun S."/>
            <person name="Lee S.J."/>
            <person name="Kim Y."/>
            <person name="Won Y.J."/>
        </authorList>
    </citation>
    <scope>NUCLEOTIDE SEQUENCE [LARGE SCALE GENOMIC DNA]</scope>
    <source>
        <strain evidence="2">Wonlab-2016</strain>
    </source>
</reference>
<proteinExistence type="predicted"/>
<protein>
    <submittedName>
        <fullName evidence="2">Uncharacterized protein</fullName>
    </submittedName>
</protein>
<accession>A0ABD0LFQ3</accession>
<organism evidence="2 3">
    <name type="scientific">Batillaria attramentaria</name>
    <dbReference type="NCBI Taxonomy" id="370345"/>
    <lineage>
        <taxon>Eukaryota</taxon>
        <taxon>Metazoa</taxon>
        <taxon>Spiralia</taxon>
        <taxon>Lophotrochozoa</taxon>
        <taxon>Mollusca</taxon>
        <taxon>Gastropoda</taxon>
        <taxon>Caenogastropoda</taxon>
        <taxon>Sorbeoconcha</taxon>
        <taxon>Cerithioidea</taxon>
        <taxon>Batillariidae</taxon>
        <taxon>Batillaria</taxon>
    </lineage>
</organism>
<gene>
    <name evidence="2" type="ORF">BaRGS_00010508</name>
</gene>